<dbReference type="NCBIfam" id="NF010707">
    <property type="entry name" value="PRK14109.1"/>
    <property type="match status" value="1"/>
</dbReference>
<keyword evidence="2 7" id="KW-0548">Nucleotidyltransferase</keyword>
<comment type="catalytic activity">
    <reaction evidence="7">
        <text>[glutamine synthetase]-O(4)-(5'-adenylyl)-L-tyrosine + phosphate = [glutamine synthetase]-L-tyrosine + ADP</text>
        <dbReference type="Rhea" id="RHEA:43716"/>
        <dbReference type="Rhea" id="RHEA-COMP:10660"/>
        <dbReference type="Rhea" id="RHEA-COMP:10661"/>
        <dbReference type="ChEBI" id="CHEBI:43474"/>
        <dbReference type="ChEBI" id="CHEBI:46858"/>
        <dbReference type="ChEBI" id="CHEBI:83624"/>
        <dbReference type="ChEBI" id="CHEBI:456216"/>
        <dbReference type="EC" id="2.7.7.89"/>
    </reaction>
</comment>
<dbReference type="InterPro" id="IPR043519">
    <property type="entry name" value="NT_sf"/>
</dbReference>
<comment type="catalytic activity">
    <reaction evidence="7">
        <text>[glutamine synthetase]-L-tyrosine + ATP = [glutamine synthetase]-O(4)-(5'-adenylyl)-L-tyrosine + diphosphate</text>
        <dbReference type="Rhea" id="RHEA:18589"/>
        <dbReference type="Rhea" id="RHEA-COMP:10660"/>
        <dbReference type="Rhea" id="RHEA-COMP:10661"/>
        <dbReference type="ChEBI" id="CHEBI:30616"/>
        <dbReference type="ChEBI" id="CHEBI:33019"/>
        <dbReference type="ChEBI" id="CHEBI:46858"/>
        <dbReference type="ChEBI" id="CHEBI:83624"/>
        <dbReference type="EC" id="2.7.7.42"/>
    </reaction>
</comment>
<dbReference type="Pfam" id="PF08335">
    <property type="entry name" value="GlnD_UR_UTase"/>
    <property type="match status" value="2"/>
</dbReference>
<dbReference type="EMBL" id="BAABHK010000030">
    <property type="protein sequence ID" value="GAA4640044.1"/>
    <property type="molecule type" value="Genomic_DNA"/>
</dbReference>
<dbReference type="PANTHER" id="PTHR30621">
    <property type="entry name" value="GLUTAMINE SYNTHETASE ADENYLYLTRANSFERASE"/>
    <property type="match status" value="1"/>
</dbReference>
<keyword evidence="3 7" id="KW-0547">Nucleotide-binding</keyword>
<accession>A0ABP8UUC0</accession>
<dbReference type="Gene3D" id="1.20.120.330">
    <property type="entry name" value="Nucleotidyltransferases domain 2"/>
    <property type="match status" value="2"/>
</dbReference>
<feature type="region of interest" description="Adenylyl removase" evidence="7">
    <location>
        <begin position="1"/>
        <end position="482"/>
    </location>
</feature>
<dbReference type="InterPro" id="IPR013546">
    <property type="entry name" value="PII_UdlTrfase/GS_AdlTrfase"/>
</dbReference>
<evidence type="ECO:0000256" key="7">
    <source>
        <dbReference type="HAMAP-Rule" id="MF_00802"/>
    </source>
</evidence>
<evidence type="ECO:0000256" key="4">
    <source>
        <dbReference type="ARBA" id="ARBA00022840"/>
    </source>
</evidence>
<dbReference type="Pfam" id="PF03710">
    <property type="entry name" value="GlnE"/>
    <property type="match status" value="2"/>
</dbReference>
<keyword evidence="5 7" id="KW-0460">Magnesium</keyword>
<dbReference type="EC" id="2.7.7.42" evidence="7"/>
<dbReference type="Gene3D" id="3.30.460.10">
    <property type="entry name" value="Beta Polymerase, domain 2"/>
    <property type="match status" value="2"/>
</dbReference>
<dbReference type="PANTHER" id="PTHR30621:SF0">
    <property type="entry name" value="BIFUNCTIONAL GLUTAMINE SYNTHETASE ADENYLYLTRANSFERASE_ADENYLYL-REMOVING ENZYME"/>
    <property type="match status" value="1"/>
</dbReference>
<dbReference type="Proteomes" id="UP001501442">
    <property type="component" value="Unassembled WGS sequence"/>
</dbReference>
<keyword evidence="1 7" id="KW-0808">Transferase</keyword>
<keyword evidence="6 7" id="KW-0511">Multifunctional enzyme</keyword>
<comment type="cofactor">
    <cofactor evidence="7">
        <name>Mg(2+)</name>
        <dbReference type="ChEBI" id="CHEBI:18420"/>
    </cofactor>
</comment>
<evidence type="ECO:0000313" key="11">
    <source>
        <dbReference type="Proteomes" id="UP001501442"/>
    </source>
</evidence>
<dbReference type="EC" id="2.7.7.89" evidence="7"/>
<evidence type="ECO:0000259" key="9">
    <source>
        <dbReference type="Pfam" id="PF08335"/>
    </source>
</evidence>
<comment type="function">
    <text evidence="7">Involved in the regulation of glutamine synthetase GlnA, a key enzyme in the process to assimilate ammonia. When cellular nitrogen levels are high, the C-terminal adenylyl transferase (AT) inactivates GlnA by covalent transfer of an adenylyl group from ATP to specific tyrosine residue of GlnA, thus reducing its activity. Conversely, when nitrogen levels are low, the N-terminal adenylyl removase (AR) activates GlnA by removing the adenylyl group by phosphorolysis, increasing its activity. The regulatory region of GlnE binds the signal transduction protein PII (GlnB) which indicates the nitrogen status of the cell.</text>
</comment>
<dbReference type="CDD" id="cd05401">
    <property type="entry name" value="NT_GlnE_GlnD_like"/>
    <property type="match status" value="2"/>
</dbReference>
<gene>
    <name evidence="7" type="primary">glnE</name>
    <name evidence="10" type="ORF">GCM10023196_104020</name>
</gene>
<organism evidence="10 11">
    <name type="scientific">Actinoallomurus vinaceus</name>
    <dbReference type="NCBI Taxonomy" id="1080074"/>
    <lineage>
        <taxon>Bacteria</taxon>
        <taxon>Bacillati</taxon>
        <taxon>Actinomycetota</taxon>
        <taxon>Actinomycetes</taxon>
        <taxon>Streptosporangiales</taxon>
        <taxon>Thermomonosporaceae</taxon>
        <taxon>Actinoallomurus</taxon>
    </lineage>
</organism>
<dbReference type="HAMAP" id="MF_00802">
    <property type="entry name" value="GlnE"/>
    <property type="match status" value="1"/>
</dbReference>
<feature type="domain" description="Glutamate-ammonia ligase adenylyltransferase repeated" evidence="8">
    <location>
        <begin position="75"/>
        <end position="314"/>
    </location>
</feature>
<evidence type="ECO:0000256" key="5">
    <source>
        <dbReference type="ARBA" id="ARBA00022842"/>
    </source>
</evidence>
<dbReference type="InterPro" id="IPR023057">
    <property type="entry name" value="GlnE"/>
</dbReference>
<feature type="region of interest" description="Adenylyl transferase" evidence="7">
    <location>
        <begin position="490"/>
        <end position="999"/>
    </location>
</feature>
<dbReference type="SUPFAM" id="SSF81301">
    <property type="entry name" value="Nucleotidyltransferase"/>
    <property type="match status" value="2"/>
</dbReference>
<dbReference type="SUPFAM" id="SSF81593">
    <property type="entry name" value="Nucleotidyltransferase substrate binding subunit/domain"/>
    <property type="match status" value="2"/>
</dbReference>
<evidence type="ECO:0000256" key="2">
    <source>
        <dbReference type="ARBA" id="ARBA00022695"/>
    </source>
</evidence>
<feature type="domain" description="PII-uridylyltransferase/Glutamine-synthetase adenylyltransferase" evidence="9">
    <location>
        <begin position="868"/>
        <end position="991"/>
    </location>
</feature>
<dbReference type="InterPro" id="IPR005190">
    <property type="entry name" value="GlnE_rpt_dom"/>
</dbReference>
<evidence type="ECO:0000256" key="1">
    <source>
        <dbReference type="ARBA" id="ARBA00022679"/>
    </source>
</evidence>
<proteinExistence type="inferred from homology"/>
<comment type="caution">
    <text evidence="10">The sequence shown here is derived from an EMBL/GenBank/DDBJ whole genome shotgun (WGS) entry which is preliminary data.</text>
</comment>
<evidence type="ECO:0000313" key="10">
    <source>
        <dbReference type="EMBL" id="GAA4640044.1"/>
    </source>
</evidence>
<evidence type="ECO:0000259" key="8">
    <source>
        <dbReference type="Pfam" id="PF03710"/>
    </source>
</evidence>
<keyword evidence="11" id="KW-1185">Reference proteome</keyword>
<feature type="domain" description="PII-uridylyltransferase/Glutamine-synthetase adenylyltransferase" evidence="9">
    <location>
        <begin position="338"/>
        <end position="478"/>
    </location>
</feature>
<name>A0ABP8UUC0_9ACTN</name>
<evidence type="ECO:0000256" key="3">
    <source>
        <dbReference type="ARBA" id="ARBA00022741"/>
    </source>
</evidence>
<reference evidence="11" key="1">
    <citation type="journal article" date="2019" name="Int. J. Syst. Evol. Microbiol.">
        <title>The Global Catalogue of Microorganisms (GCM) 10K type strain sequencing project: providing services to taxonomists for standard genome sequencing and annotation.</title>
        <authorList>
            <consortium name="The Broad Institute Genomics Platform"/>
            <consortium name="The Broad Institute Genome Sequencing Center for Infectious Disease"/>
            <person name="Wu L."/>
            <person name="Ma J."/>
        </authorList>
    </citation>
    <scope>NUCLEOTIDE SEQUENCE [LARGE SCALE GENOMIC DNA]</scope>
    <source>
        <strain evidence="11">JCM 17939</strain>
    </source>
</reference>
<dbReference type="RefSeq" id="WP_345443692.1">
    <property type="nucleotide sequence ID" value="NZ_BAABHK010000030.1"/>
</dbReference>
<comment type="similarity">
    <text evidence="7">Belongs to the GlnE family.</text>
</comment>
<feature type="domain" description="Glutamate-ammonia ligase adenylyltransferase repeated" evidence="8">
    <location>
        <begin position="583"/>
        <end position="828"/>
    </location>
</feature>
<sequence length="999" mass="108963">MSERRTESTTARLARLGITDVAEAARRLTGHGLGAGLLDVLGAAADPDLALTGLMRMLERADVRDELTADPDALGRLIAVLGVSAALGDHLVRHPDHWRVLTGPAALQRPTADELRTALLDAVGADPADPAPRAGRPDPMVALRVAYRRALLHLAGRDLTGAADVEEVAAELADLAAAALEAGLAIARTELGEQADTCRLAVIGMGKCGGRELNYVSDVDVIFVAEPMPGQDETVALRAATRLASGMIRACSASTAEGALWEVDAALRPEGKAGPLVRTLASHRAYYERWAKTWEFQALLKARPVAGDRKLGEEYTAALAPLVWRAAERENFVEDVQAMRRRVEEHIDPDKAGRQLKLGPGGLRDVEFAVQLLQLVHGRTDEGLRGPNTLIALKKLSWGGYVGRADAAALANAYRFLRRVEHLIQLHRLRRTHLVPEDPADLRRLGRALGFRTDPVGEFTAEWRRHAREVRRLHEKLFYRPLLLAVARLPGDEARLTREAARTRLEALGYADPDGALRHLESLTSGVSRRAAIQRTLLPVMLGWFADGPDPDAGLLGFRQVSDALGTTPWYLRLLRDDVTVAERMAHVLSSSRYATDLLLRAPEAVSLLAGDAELTPRSQDALRTEALAAVGRHMGAAATRLQFDPAAEAVAAVRGIRRRELLRVAVADLLGRLDVRATGEALTAITMVTIEAALSAAIAKIEMERRSPLPTRFAVVAMGRLGGYELGYGSDADVMFVHDPLPGAEREAPAAAHAVAEELRRLLALPAPDPPLVIDPGLRPEGRQGPLVRTFDSYASYYRRWSSPWESQALLRAAPVIGDQELGARFRGLIDPLRWPQGGIDDRALLEIRRLKARMEAERLPRGVDRRLHTKLGPGGLSDVEWVAQLLQLQHAYEIPELRTTRTLKALDAAAAADLLDREDAVRLCDAWRLATRIRNAVMLVRGRASDTLPTEHHRARSAVAGILGYPASGDMLEDYRRHARHARAVVERVFYGDGGGS</sequence>
<keyword evidence="4 7" id="KW-0067">ATP-binding</keyword>
<evidence type="ECO:0000256" key="6">
    <source>
        <dbReference type="ARBA" id="ARBA00023268"/>
    </source>
</evidence>
<dbReference type="GO" id="GO:0016779">
    <property type="term" value="F:nucleotidyltransferase activity"/>
    <property type="evidence" value="ECO:0007669"/>
    <property type="project" value="UniProtKB-KW"/>
</dbReference>
<protein>
    <recommendedName>
        <fullName evidence="7">Bifunctional glutamine synthetase adenylyltransferase/adenylyl-removing enzyme</fullName>
    </recommendedName>
    <alternativeName>
        <fullName evidence="7">ATP:glutamine synthetase adenylyltransferase</fullName>
    </alternativeName>
    <alternativeName>
        <fullName evidence="7">ATase</fullName>
    </alternativeName>
    <domain>
        <recommendedName>
            <fullName evidence="7">Glutamine synthetase adenylyl-L-tyrosine phosphorylase</fullName>
            <ecNumber evidence="7">2.7.7.89</ecNumber>
        </recommendedName>
        <alternativeName>
            <fullName evidence="7">Adenylyl removase</fullName>
            <shortName evidence="7">AR</shortName>
            <shortName evidence="7">AT-N</shortName>
        </alternativeName>
    </domain>
    <domain>
        <recommendedName>
            <fullName evidence="7">Glutamine synthetase adenylyl transferase</fullName>
            <ecNumber evidence="7">2.7.7.42</ecNumber>
        </recommendedName>
        <alternativeName>
            <fullName evidence="7">Adenylyl transferase</fullName>
            <shortName evidence="7">AT</shortName>
            <shortName evidence="7">AT-C</shortName>
        </alternativeName>
    </domain>
</protein>